<reference evidence="1" key="1">
    <citation type="submission" date="2021-02" db="EMBL/GenBank/DDBJ databases">
        <authorList>
            <person name="Nowell W R."/>
        </authorList>
    </citation>
    <scope>NUCLEOTIDE SEQUENCE</scope>
</reference>
<accession>A0A8S3EVJ5</accession>
<dbReference type="Proteomes" id="UP000681720">
    <property type="component" value="Unassembled WGS sequence"/>
</dbReference>
<gene>
    <name evidence="1" type="ORF">GIL414_LOCUS62064</name>
</gene>
<dbReference type="EMBL" id="CAJOBJ010247438">
    <property type="protein sequence ID" value="CAF5087723.1"/>
    <property type="molecule type" value="Genomic_DNA"/>
</dbReference>
<evidence type="ECO:0000313" key="1">
    <source>
        <dbReference type="EMBL" id="CAF5087723.1"/>
    </source>
</evidence>
<evidence type="ECO:0000313" key="2">
    <source>
        <dbReference type="Proteomes" id="UP000681720"/>
    </source>
</evidence>
<name>A0A8S3EVJ5_9BILA</name>
<feature type="non-terminal residue" evidence="1">
    <location>
        <position position="1"/>
    </location>
</feature>
<comment type="caution">
    <text evidence="1">The sequence shown here is derived from an EMBL/GenBank/DDBJ whole genome shotgun (WGS) entry which is preliminary data.</text>
</comment>
<dbReference type="AlphaFoldDB" id="A0A8S3EVJ5"/>
<sequence length="57" mass="6416">TTLSNGNSNIDTKNDLKSLETEGENSWNVVGTFKTTTADIKHYYVVPSHINIDNYVR</sequence>
<protein>
    <submittedName>
        <fullName evidence="1">Uncharacterized protein</fullName>
    </submittedName>
</protein>
<organism evidence="1 2">
    <name type="scientific">Rotaria magnacalcarata</name>
    <dbReference type="NCBI Taxonomy" id="392030"/>
    <lineage>
        <taxon>Eukaryota</taxon>
        <taxon>Metazoa</taxon>
        <taxon>Spiralia</taxon>
        <taxon>Gnathifera</taxon>
        <taxon>Rotifera</taxon>
        <taxon>Eurotatoria</taxon>
        <taxon>Bdelloidea</taxon>
        <taxon>Philodinida</taxon>
        <taxon>Philodinidae</taxon>
        <taxon>Rotaria</taxon>
    </lineage>
</organism>
<proteinExistence type="predicted"/>